<dbReference type="EMBL" id="CAJVPU010013228">
    <property type="protein sequence ID" value="CAG8630561.1"/>
    <property type="molecule type" value="Genomic_DNA"/>
</dbReference>
<proteinExistence type="predicted"/>
<feature type="non-terminal residue" evidence="1">
    <location>
        <position position="1"/>
    </location>
</feature>
<protein>
    <submittedName>
        <fullName evidence="1">6356_t:CDS:1</fullName>
    </submittedName>
</protein>
<sequence length="329" mass="37968">DQHGCRYLQKKLEEKNEQYISMIFNEVFSHFVELMTDPFGNYLCQKLLEYCNDDQRTIIIETVAPELVNISLNMHALNPNVVPLIKDLNGNHVIQKCLHRLSHEENQFIYNAVSKNCIEVATHRHGCCVLQRCIDRASESQKIQLVTEITFHALTLVQDPFGNYVVQYVLDLGDSRFTDALIRKFIGNVCLLSVQKFSSNVMEKCIRVAEPETRKCLIDEMLNKNRLDKLLRDSYANYVVQTSLDYADPIQRAQLVECIRPLLPAIRNTPYGKRIQGKLHREQMQALNTINSLNMNNMNMLRFPFNGLGSFGNMGMIGIGDYTHSYHYL</sequence>
<organism evidence="1 2">
    <name type="scientific">Dentiscutata heterogama</name>
    <dbReference type="NCBI Taxonomy" id="1316150"/>
    <lineage>
        <taxon>Eukaryota</taxon>
        <taxon>Fungi</taxon>
        <taxon>Fungi incertae sedis</taxon>
        <taxon>Mucoromycota</taxon>
        <taxon>Glomeromycotina</taxon>
        <taxon>Glomeromycetes</taxon>
        <taxon>Diversisporales</taxon>
        <taxon>Gigasporaceae</taxon>
        <taxon>Dentiscutata</taxon>
    </lineage>
</organism>
<comment type="caution">
    <text evidence="1">The sequence shown here is derived from an EMBL/GenBank/DDBJ whole genome shotgun (WGS) entry which is preliminary data.</text>
</comment>
<name>A0ACA9N2M4_9GLOM</name>
<gene>
    <name evidence="1" type="ORF">DHETER_LOCUS8382</name>
</gene>
<evidence type="ECO:0000313" key="2">
    <source>
        <dbReference type="Proteomes" id="UP000789702"/>
    </source>
</evidence>
<dbReference type="Proteomes" id="UP000789702">
    <property type="component" value="Unassembled WGS sequence"/>
</dbReference>
<reference evidence="1" key="1">
    <citation type="submission" date="2021-06" db="EMBL/GenBank/DDBJ databases">
        <authorList>
            <person name="Kallberg Y."/>
            <person name="Tangrot J."/>
            <person name="Rosling A."/>
        </authorList>
    </citation>
    <scope>NUCLEOTIDE SEQUENCE</scope>
    <source>
        <strain evidence="1">IL203A</strain>
    </source>
</reference>
<accession>A0ACA9N2M4</accession>
<keyword evidence="2" id="KW-1185">Reference proteome</keyword>
<evidence type="ECO:0000313" key="1">
    <source>
        <dbReference type="EMBL" id="CAG8630561.1"/>
    </source>
</evidence>